<dbReference type="AlphaFoldDB" id="A0A8J7RM93"/>
<keyword evidence="1" id="KW-0902">Two-component regulatory system</keyword>
<dbReference type="Gene3D" id="1.20.120.160">
    <property type="entry name" value="HPT domain"/>
    <property type="match status" value="1"/>
</dbReference>
<evidence type="ECO:0000256" key="2">
    <source>
        <dbReference type="SAM" id="MobiDB-lite"/>
    </source>
</evidence>
<feature type="domain" description="HPt" evidence="3">
    <location>
        <begin position="52"/>
        <end position="105"/>
    </location>
</feature>
<dbReference type="InterPro" id="IPR008207">
    <property type="entry name" value="Sig_transdc_His_kin_Hpt_dom"/>
</dbReference>
<comment type="caution">
    <text evidence="4">The sequence shown here is derived from an EMBL/GenBank/DDBJ whole genome shotgun (WGS) entry which is preliminary data.</text>
</comment>
<gene>
    <name evidence="4" type="ORF">J5Y06_13960</name>
</gene>
<evidence type="ECO:0000259" key="3">
    <source>
        <dbReference type="Pfam" id="PF01627"/>
    </source>
</evidence>
<feature type="compositionally biased region" description="Polar residues" evidence="2">
    <location>
        <begin position="1"/>
        <end position="10"/>
    </location>
</feature>
<dbReference type="InterPro" id="IPR036641">
    <property type="entry name" value="HPT_dom_sf"/>
</dbReference>
<reference evidence="4" key="1">
    <citation type="submission" date="2021-03" db="EMBL/GenBank/DDBJ databases">
        <title>Genome sequencing and assembly of Tianweitania sediminis.</title>
        <authorList>
            <person name="Chhetri G."/>
        </authorList>
    </citation>
    <scope>NUCLEOTIDE SEQUENCE</scope>
    <source>
        <strain evidence="4">Z8</strain>
    </source>
</reference>
<evidence type="ECO:0000313" key="5">
    <source>
        <dbReference type="Proteomes" id="UP000666240"/>
    </source>
</evidence>
<feature type="region of interest" description="Disordered" evidence="2">
    <location>
        <begin position="1"/>
        <end position="25"/>
    </location>
</feature>
<dbReference type="Proteomes" id="UP000666240">
    <property type="component" value="Unassembled WGS sequence"/>
</dbReference>
<dbReference type="RefSeq" id="WP_209335790.1">
    <property type="nucleotide sequence ID" value="NZ_JAGIYY010000004.1"/>
</dbReference>
<name>A0A8J7RM93_9HYPH</name>
<dbReference type="GO" id="GO:0004672">
    <property type="term" value="F:protein kinase activity"/>
    <property type="evidence" value="ECO:0007669"/>
    <property type="project" value="UniProtKB-ARBA"/>
</dbReference>
<organism evidence="4 5">
    <name type="scientific">Tianweitania sediminis</name>
    <dbReference type="NCBI Taxonomy" id="1502156"/>
    <lineage>
        <taxon>Bacteria</taxon>
        <taxon>Pseudomonadati</taxon>
        <taxon>Pseudomonadota</taxon>
        <taxon>Alphaproteobacteria</taxon>
        <taxon>Hyphomicrobiales</taxon>
        <taxon>Phyllobacteriaceae</taxon>
        <taxon>Tianweitania</taxon>
    </lineage>
</organism>
<dbReference type="EMBL" id="JAGIYY010000004">
    <property type="protein sequence ID" value="MBP0439761.1"/>
    <property type="molecule type" value="Genomic_DNA"/>
</dbReference>
<proteinExistence type="predicted"/>
<protein>
    <submittedName>
        <fullName evidence="4">Hpt domain-containing protein</fullName>
    </submittedName>
</protein>
<accession>A0A8J7RM93</accession>
<dbReference type="Pfam" id="PF01627">
    <property type="entry name" value="Hpt"/>
    <property type="match status" value="1"/>
</dbReference>
<evidence type="ECO:0000256" key="1">
    <source>
        <dbReference type="ARBA" id="ARBA00023012"/>
    </source>
</evidence>
<dbReference type="GO" id="GO:0000160">
    <property type="term" value="P:phosphorelay signal transduction system"/>
    <property type="evidence" value="ECO:0007669"/>
    <property type="project" value="UniProtKB-KW"/>
</dbReference>
<evidence type="ECO:0000313" key="4">
    <source>
        <dbReference type="EMBL" id="MBP0439761.1"/>
    </source>
</evidence>
<dbReference type="SUPFAM" id="SSF47226">
    <property type="entry name" value="Histidine-containing phosphotransfer domain, HPT domain"/>
    <property type="match status" value="1"/>
</dbReference>
<keyword evidence="5" id="KW-1185">Reference proteome</keyword>
<sequence>MAFAASTSWPAASIPGEAATQSTGKPIDLAHLARQTLGDRNLQREVLALFRDQAVAVDQGIDEATPEERRFLAHALRGSAAGIGAFALSQCATELEHDPESDGACTKLRASIADTLRFITEIGT</sequence>